<feature type="compositionally biased region" description="Basic and acidic residues" evidence="1">
    <location>
        <begin position="100"/>
        <end position="109"/>
    </location>
</feature>
<dbReference type="Gramene" id="TVU09550">
    <property type="protein sequence ID" value="TVU09550"/>
    <property type="gene ID" value="EJB05_43033"/>
</dbReference>
<dbReference type="PROSITE" id="PS00028">
    <property type="entry name" value="ZINC_FINGER_C2H2_1"/>
    <property type="match status" value="1"/>
</dbReference>
<comment type="caution">
    <text evidence="3">The sequence shown here is derived from an EMBL/GenBank/DDBJ whole genome shotgun (WGS) entry which is preliminary data.</text>
</comment>
<feature type="compositionally biased region" description="Basic residues" evidence="1">
    <location>
        <begin position="110"/>
        <end position="119"/>
    </location>
</feature>
<name>A0A5J9TDT5_9POAL</name>
<dbReference type="EMBL" id="RWGY01000039">
    <property type="protein sequence ID" value="TVU09550.1"/>
    <property type="molecule type" value="Genomic_DNA"/>
</dbReference>
<dbReference type="AlphaFoldDB" id="A0A5J9TDT5"/>
<feature type="domain" description="C2H2-type" evidence="2">
    <location>
        <begin position="192"/>
        <end position="214"/>
    </location>
</feature>
<dbReference type="Gene3D" id="3.30.160.60">
    <property type="entry name" value="Classic Zinc Finger"/>
    <property type="match status" value="3"/>
</dbReference>
<dbReference type="PANTHER" id="PTHR47487">
    <property type="entry name" value="OS06G0651300 PROTEIN-RELATED"/>
    <property type="match status" value="1"/>
</dbReference>
<keyword evidence="4" id="KW-1185">Reference proteome</keyword>
<reference evidence="3 4" key="1">
    <citation type="journal article" date="2019" name="Sci. Rep.">
        <title>A high-quality genome of Eragrostis curvula grass provides insights into Poaceae evolution and supports new strategies to enhance forage quality.</title>
        <authorList>
            <person name="Carballo J."/>
            <person name="Santos B.A.C.M."/>
            <person name="Zappacosta D."/>
            <person name="Garbus I."/>
            <person name="Selva J.P."/>
            <person name="Gallo C.A."/>
            <person name="Diaz A."/>
            <person name="Albertini E."/>
            <person name="Caccamo M."/>
            <person name="Echenique V."/>
        </authorList>
    </citation>
    <scope>NUCLEOTIDE SEQUENCE [LARGE SCALE GENOMIC DNA]</scope>
    <source>
        <strain evidence="4">cv. Victoria</strain>
        <tissue evidence="3">Leaf</tissue>
    </source>
</reference>
<dbReference type="SMART" id="SM00451">
    <property type="entry name" value="ZnF_U1"/>
    <property type="match status" value="3"/>
</dbReference>
<dbReference type="GO" id="GO:0008270">
    <property type="term" value="F:zinc ion binding"/>
    <property type="evidence" value="ECO:0007669"/>
    <property type="project" value="InterPro"/>
</dbReference>
<evidence type="ECO:0000259" key="2">
    <source>
        <dbReference type="PROSITE" id="PS00028"/>
    </source>
</evidence>
<evidence type="ECO:0000313" key="3">
    <source>
        <dbReference type="EMBL" id="TVU09550.1"/>
    </source>
</evidence>
<dbReference type="SMART" id="SM00355">
    <property type="entry name" value="ZnF_C2H2"/>
    <property type="match status" value="2"/>
</dbReference>
<feature type="region of interest" description="Disordered" evidence="1">
    <location>
        <begin position="1"/>
        <end position="36"/>
    </location>
</feature>
<dbReference type="PANTHER" id="PTHR47487:SF9">
    <property type="entry name" value="OS09G0421700 PROTEIN"/>
    <property type="match status" value="1"/>
</dbReference>
<organism evidence="3 4">
    <name type="scientific">Eragrostis curvula</name>
    <name type="common">weeping love grass</name>
    <dbReference type="NCBI Taxonomy" id="38414"/>
    <lineage>
        <taxon>Eukaryota</taxon>
        <taxon>Viridiplantae</taxon>
        <taxon>Streptophyta</taxon>
        <taxon>Embryophyta</taxon>
        <taxon>Tracheophyta</taxon>
        <taxon>Spermatophyta</taxon>
        <taxon>Magnoliopsida</taxon>
        <taxon>Liliopsida</taxon>
        <taxon>Poales</taxon>
        <taxon>Poaceae</taxon>
        <taxon>PACMAD clade</taxon>
        <taxon>Chloridoideae</taxon>
        <taxon>Eragrostideae</taxon>
        <taxon>Eragrostidinae</taxon>
        <taxon>Eragrostis</taxon>
    </lineage>
</organism>
<dbReference type="SUPFAM" id="SSF57667">
    <property type="entry name" value="beta-beta-alpha zinc fingers"/>
    <property type="match status" value="3"/>
</dbReference>
<dbReference type="InterPro" id="IPR013087">
    <property type="entry name" value="Znf_C2H2_type"/>
</dbReference>
<feature type="region of interest" description="Disordered" evidence="1">
    <location>
        <begin position="93"/>
        <end position="128"/>
    </location>
</feature>
<protein>
    <recommendedName>
        <fullName evidence="2">C2H2-type domain-containing protein</fullName>
    </recommendedName>
</protein>
<dbReference type="OrthoDB" id="434647at2759"/>
<proteinExistence type="predicted"/>
<evidence type="ECO:0000256" key="1">
    <source>
        <dbReference type="SAM" id="MobiDB-lite"/>
    </source>
</evidence>
<dbReference type="Proteomes" id="UP000324897">
    <property type="component" value="Chromosome 3"/>
</dbReference>
<dbReference type="InterPro" id="IPR036236">
    <property type="entry name" value="Znf_C2H2_sf"/>
</dbReference>
<dbReference type="Pfam" id="PF12874">
    <property type="entry name" value="zf-met"/>
    <property type="match status" value="3"/>
</dbReference>
<dbReference type="GO" id="GO:0003676">
    <property type="term" value="F:nucleic acid binding"/>
    <property type="evidence" value="ECO:0007669"/>
    <property type="project" value="InterPro"/>
</dbReference>
<evidence type="ECO:0000313" key="4">
    <source>
        <dbReference type="Proteomes" id="UP000324897"/>
    </source>
</evidence>
<accession>A0A5J9TDT5</accession>
<dbReference type="InterPro" id="IPR003604">
    <property type="entry name" value="Matrin/U1-like-C_Znf_C2H2"/>
</dbReference>
<gene>
    <name evidence="3" type="ORF">EJB05_43033</name>
</gene>
<sequence>MEFAHRSATASAAGVVDNGRRIPDTPFPPPMHGDSMQTIRDALLSQLQKDRLRQEIVVAELSKIECAMALRSAAADAERAKQAAFDFDEQFMTHGTGKANDQKKEDGVRRRSRQGKQSKGRPVTEDGLTPSTKWSCDICRVEATSAGNLLQHFSGQKHQANANALKAKAKAKAEKSQKATQCAEKPCPPWTCKFCHSNCTCKSDLENHLNGRRHRANIEALLEECKSMARDSVRSREADSRTSITSQDEEKSASESICGICQVKWSCQSVMEGHVGGKKHQKNFQALQLEANRLRIIQPKTARKEQATPEWDCSTCQKQFGVQQRKDARSPSSWEKASGKHCTMLGFLHRDCTAIRDQTVKT</sequence>